<dbReference type="PANTHER" id="PTHR47165">
    <property type="entry name" value="OS03G0429900 PROTEIN"/>
    <property type="match status" value="1"/>
</dbReference>
<organism evidence="4 5">
    <name type="scientific">Rhododendron griersonianum</name>
    <dbReference type="NCBI Taxonomy" id="479676"/>
    <lineage>
        <taxon>Eukaryota</taxon>
        <taxon>Viridiplantae</taxon>
        <taxon>Streptophyta</taxon>
        <taxon>Embryophyta</taxon>
        <taxon>Tracheophyta</taxon>
        <taxon>Spermatophyta</taxon>
        <taxon>Magnoliopsida</taxon>
        <taxon>eudicotyledons</taxon>
        <taxon>Gunneridae</taxon>
        <taxon>Pentapetalae</taxon>
        <taxon>asterids</taxon>
        <taxon>Ericales</taxon>
        <taxon>Ericaceae</taxon>
        <taxon>Ericoideae</taxon>
        <taxon>Rhodoreae</taxon>
        <taxon>Rhododendron</taxon>
    </lineage>
</organism>
<feature type="domain" description="Replication factor A C-terminal" evidence="3">
    <location>
        <begin position="216"/>
        <end position="348"/>
    </location>
</feature>
<gene>
    <name evidence="4" type="ORF">RHGRI_022837</name>
</gene>
<feature type="domain" description="Replication protein A 70 kDa DNA-binding subunit B/D first OB fold" evidence="2">
    <location>
        <begin position="5"/>
        <end position="105"/>
    </location>
</feature>
<proteinExistence type="predicted"/>
<keyword evidence="1" id="KW-0812">Transmembrane</keyword>
<keyword evidence="1" id="KW-1133">Transmembrane helix</keyword>
<comment type="caution">
    <text evidence="4">The sequence shown here is derived from an EMBL/GenBank/DDBJ whole genome shotgun (WGS) entry which is preliminary data.</text>
</comment>
<dbReference type="Gene3D" id="2.40.50.140">
    <property type="entry name" value="Nucleic acid-binding proteins"/>
    <property type="match status" value="2"/>
</dbReference>
<sequence length="450" mass="50776">MAMQLTPIKNINSSTRNWTAKVKVLEKWSPSQHSPVKLQKLILADAEGSRVQATIIEDDIEKLEDTLQFYNTYLISNAGVKYVSPKYRLDKFEWQWTINARTLIQTVDESLSHENLLNLDFVPFEKFEEHSGGQTTIGHSLSTRPGSSFVIDPDTMAAHTLKAWCIANKETVEQLCDEFLAKPILRIVPNPNDKDIICITDVPKTPEMVEKQMYWIQGKISIVSLNQNFWLMVCPNCRKSISARDEVIFDCFNCNRKKVMAKPSVKFEVLLTDASGSMTATMFEDDAEEYFLVDGKKLMKFAAEKDQNVIAVFPKLALENEYRIQLKPREYPSRGVKVLAYNISGIKPAGTEDKANEDPLTETGKYSLAASEVTFESPKLQLSEHAKTNTNQLLRLHLDFSDSSQQKTKPESCPTSAEKTGWLNLRFGIFAGAVALTGIGVLVYLKRSNL</sequence>
<dbReference type="InterPro" id="IPR012340">
    <property type="entry name" value="NA-bd_OB-fold"/>
</dbReference>
<evidence type="ECO:0000313" key="5">
    <source>
        <dbReference type="Proteomes" id="UP000823749"/>
    </source>
</evidence>
<keyword evidence="5" id="KW-1185">Reference proteome</keyword>
<dbReference type="SUPFAM" id="SSF50249">
    <property type="entry name" value="Nucleic acid-binding proteins"/>
    <property type="match status" value="2"/>
</dbReference>
<name>A0AAV6J0Y3_9ERIC</name>
<dbReference type="Pfam" id="PF02721">
    <property type="entry name" value="DUF223"/>
    <property type="match status" value="1"/>
</dbReference>
<protein>
    <recommendedName>
        <fullName evidence="6">Replication factor A C-terminal domain-containing protein</fullName>
    </recommendedName>
</protein>
<dbReference type="PANTHER" id="PTHR47165:SF4">
    <property type="entry name" value="OS03G0429900 PROTEIN"/>
    <property type="match status" value="1"/>
</dbReference>
<dbReference type="InterPro" id="IPR013955">
    <property type="entry name" value="Rep_factor-A_C"/>
</dbReference>
<keyword evidence="1" id="KW-0472">Membrane</keyword>
<evidence type="ECO:0008006" key="6">
    <source>
        <dbReference type="Google" id="ProtNLM"/>
    </source>
</evidence>
<reference evidence="4" key="1">
    <citation type="submission" date="2020-08" db="EMBL/GenBank/DDBJ databases">
        <title>Plant Genome Project.</title>
        <authorList>
            <person name="Zhang R.-G."/>
        </authorList>
    </citation>
    <scope>NUCLEOTIDE SEQUENCE</scope>
    <source>
        <strain evidence="4">WSP0</strain>
        <tissue evidence="4">Leaf</tissue>
    </source>
</reference>
<dbReference type="EMBL" id="JACTNZ010000008">
    <property type="protein sequence ID" value="KAG5534846.1"/>
    <property type="molecule type" value="Genomic_DNA"/>
</dbReference>
<dbReference type="InterPro" id="IPR003871">
    <property type="entry name" value="RFA1B/D_OB_1st"/>
</dbReference>
<evidence type="ECO:0000313" key="4">
    <source>
        <dbReference type="EMBL" id="KAG5534846.1"/>
    </source>
</evidence>
<evidence type="ECO:0000259" key="3">
    <source>
        <dbReference type="Pfam" id="PF08646"/>
    </source>
</evidence>
<evidence type="ECO:0000259" key="2">
    <source>
        <dbReference type="Pfam" id="PF02721"/>
    </source>
</evidence>
<dbReference type="Pfam" id="PF08646">
    <property type="entry name" value="Rep_fac-A_C"/>
    <property type="match status" value="1"/>
</dbReference>
<accession>A0AAV6J0Y3</accession>
<dbReference type="AlphaFoldDB" id="A0AAV6J0Y3"/>
<feature type="transmembrane region" description="Helical" evidence="1">
    <location>
        <begin position="422"/>
        <end position="445"/>
    </location>
</feature>
<evidence type="ECO:0000256" key="1">
    <source>
        <dbReference type="SAM" id="Phobius"/>
    </source>
</evidence>
<dbReference type="Proteomes" id="UP000823749">
    <property type="component" value="Chromosome 8"/>
</dbReference>